<evidence type="ECO:0000313" key="2">
    <source>
        <dbReference type="EMBL" id="ANX14185.1"/>
    </source>
</evidence>
<feature type="transmembrane region" description="Helical" evidence="1">
    <location>
        <begin position="63"/>
        <end position="86"/>
    </location>
</feature>
<feature type="transmembrane region" description="Helical" evidence="1">
    <location>
        <begin position="34"/>
        <end position="51"/>
    </location>
</feature>
<name>A0A1B1Z9Q4_9BACL</name>
<dbReference type="EMBL" id="CP016761">
    <property type="protein sequence ID" value="ANX14185.1"/>
    <property type="molecule type" value="Genomic_DNA"/>
</dbReference>
<evidence type="ECO:0000256" key="1">
    <source>
        <dbReference type="SAM" id="Phobius"/>
    </source>
</evidence>
<gene>
    <name evidence="2" type="ORF">ABE41_019400</name>
</gene>
<feature type="transmembrane region" description="Helical" evidence="1">
    <location>
        <begin position="6"/>
        <end position="22"/>
    </location>
</feature>
<feature type="transmembrane region" description="Helical" evidence="1">
    <location>
        <begin position="126"/>
        <end position="146"/>
    </location>
</feature>
<dbReference type="STRING" id="255247.ABE41_019400"/>
<accession>A0A1B1Z9Q4</accession>
<keyword evidence="1" id="KW-1133">Transmembrane helix</keyword>
<protein>
    <submittedName>
        <fullName evidence="2">Uncharacterized protein</fullName>
    </submittedName>
</protein>
<sequence>MFKYLIISIILSVILILSSFFTRKRLHPYEIGMNWLFISSLLFICSNIVELNQKWIEVDHAQFPFWILTLNRLFIIPGLTIWLLFLYSVKNVHPFHKVLFTCLWFIIMTTLQFFHDSIGLIQFRQWNIYFSILEWFIIWFLSFGYWTSFRLLLRKEAVLK</sequence>
<evidence type="ECO:0000313" key="3">
    <source>
        <dbReference type="Proteomes" id="UP000077412"/>
    </source>
</evidence>
<keyword evidence="3" id="KW-1185">Reference proteome</keyword>
<feature type="transmembrane region" description="Helical" evidence="1">
    <location>
        <begin position="98"/>
        <end position="114"/>
    </location>
</feature>
<dbReference type="OrthoDB" id="2600118at2"/>
<dbReference type="Proteomes" id="UP000077412">
    <property type="component" value="Chromosome"/>
</dbReference>
<keyword evidence="1" id="KW-0472">Membrane</keyword>
<keyword evidence="1" id="KW-0812">Transmembrane</keyword>
<dbReference type="KEGG" id="far:ABE41_019400"/>
<reference evidence="2 3" key="1">
    <citation type="submission" date="2016-08" db="EMBL/GenBank/DDBJ databases">
        <title>Complete genome sequence of Fictibacillus arsenicus G25-54, a strain with toxicity to nematodes and a potential arsenic-resistance activity.</title>
        <authorList>
            <person name="Zheng Z."/>
        </authorList>
    </citation>
    <scope>NUCLEOTIDE SEQUENCE [LARGE SCALE GENOMIC DNA]</scope>
    <source>
        <strain evidence="2 3">G25-54</strain>
    </source>
</reference>
<dbReference type="AlphaFoldDB" id="A0A1B1Z9Q4"/>
<organism evidence="2 3">
    <name type="scientific">Fictibacillus arsenicus</name>
    <dbReference type="NCBI Taxonomy" id="255247"/>
    <lineage>
        <taxon>Bacteria</taxon>
        <taxon>Bacillati</taxon>
        <taxon>Bacillota</taxon>
        <taxon>Bacilli</taxon>
        <taxon>Bacillales</taxon>
        <taxon>Fictibacillaceae</taxon>
        <taxon>Fictibacillus</taxon>
    </lineage>
</organism>
<proteinExistence type="predicted"/>
<dbReference type="RefSeq" id="WP_066294006.1">
    <property type="nucleotide sequence ID" value="NZ_CP016761.1"/>
</dbReference>